<comment type="subcellular location">
    <subcellularLocation>
        <location evidence="5">Cytoplasm</location>
    </subcellularLocation>
</comment>
<dbReference type="GO" id="GO:0005840">
    <property type="term" value="C:ribosome"/>
    <property type="evidence" value="ECO:0007669"/>
    <property type="project" value="InterPro"/>
</dbReference>
<dbReference type="SUPFAM" id="SSF50346">
    <property type="entry name" value="PRC-barrel domain"/>
    <property type="match status" value="1"/>
</dbReference>
<dbReference type="InterPro" id="IPR036976">
    <property type="entry name" value="RimM_N_sf"/>
</dbReference>
<comment type="function">
    <text evidence="5">An accessory protein needed during the final step in the assembly of 30S ribosomal subunit, possibly for assembly of the head region. Essential for efficient processing of 16S rRNA. May be needed both before and after RbfA during the maturation of 16S rRNA. It has affinity for free ribosomal 30S subunits but not for 70S ribosomes.</text>
</comment>
<keyword evidence="3 5" id="KW-0698">rRNA processing</keyword>
<dbReference type="GO" id="GO:0006364">
    <property type="term" value="P:rRNA processing"/>
    <property type="evidence" value="ECO:0007669"/>
    <property type="project" value="UniProtKB-UniRule"/>
</dbReference>
<evidence type="ECO:0000256" key="3">
    <source>
        <dbReference type="ARBA" id="ARBA00022552"/>
    </source>
</evidence>
<comment type="similarity">
    <text evidence="5">Belongs to the RimM family.</text>
</comment>
<dbReference type="NCBIfam" id="TIGR02273">
    <property type="entry name" value="16S_RimM"/>
    <property type="match status" value="1"/>
</dbReference>
<comment type="caution">
    <text evidence="8">The sequence shown here is derived from an EMBL/GenBank/DDBJ whole genome shotgun (WGS) entry which is preliminary data.</text>
</comment>
<feature type="domain" description="Ribosome maturation factor RimM PRC barrel" evidence="7">
    <location>
        <begin position="109"/>
        <end position="174"/>
    </location>
</feature>
<dbReference type="Gene3D" id="2.40.30.60">
    <property type="entry name" value="RimM"/>
    <property type="match status" value="1"/>
</dbReference>
<dbReference type="Gene3D" id="2.30.30.240">
    <property type="entry name" value="PRC-barrel domain"/>
    <property type="match status" value="1"/>
</dbReference>
<proteinExistence type="inferred from homology"/>
<dbReference type="GO" id="GO:0043022">
    <property type="term" value="F:ribosome binding"/>
    <property type="evidence" value="ECO:0007669"/>
    <property type="project" value="InterPro"/>
</dbReference>
<evidence type="ECO:0000259" key="6">
    <source>
        <dbReference type="Pfam" id="PF01782"/>
    </source>
</evidence>
<evidence type="ECO:0000256" key="2">
    <source>
        <dbReference type="ARBA" id="ARBA00022517"/>
    </source>
</evidence>
<dbReference type="EMBL" id="LKAJ01000002">
    <property type="protein sequence ID" value="KRG22366.1"/>
    <property type="molecule type" value="Genomic_DNA"/>
</dbReference>
<evidence type="ECO:0000256" key="5">
    <source>
        <dbReference type="HAMAP-Rule" id="MF_00014"/>
    </source>
</evidence>
<dbReference type="InterPro" id="IPR011961">
    <property type="entry name" value="RimM"/>
</dbReference>
<name>A0A0Q9YZF2_9GAMM</name>
<dbReference type="InterPro" id="IPR002676">
    <property type="entry name" value="RimM_N"/>
</dbReference>
<dbReference type="HAMAP" id="MF_00014">
    <property type="entry name" value="Ribosome_mat_RimM"/>
    <property type="match status" value="1"/>
</dbReference>
<dbReference type="SUPFAM" id="SSF50447">
    <property type="entry name" value="Translation proteins"/>
    <property type="match status" value="1"/>
</dbReference>
<sequence>MGREERSSVRADSLVVIGRLGAPFGVQGWQHVQSFTEPHDNVLNYETLYVQQKDQWVAFRLEEGRRHGQGVVVRLHDVTDCDVAAKLTQCHIAVPRDELPALPADEFYWTDLENLLVVNAQGETLGHIQYLYENAGTDVMVIKNQDKEQQVPFLLHDTVIAVDLEKKQVIVDWEMPAGTERDDD</sequence>
<dbReference type="PANTHER" id="PTHR33692">
    <property type="entry name" value="RIBOSOME MATURATION FACTOR RIMM"/>
    <property type="match status" value="1"/>
</dbReference>
<gene>
    <name evidence="5 8" type="primary">rimM</name>
    <name evidence="8" type="ORF">HT99x_00788</name>
</gene>
<accession>A0A0Q9YZF2</accession>
<protein>
    <recommendedName>
        <fullName evidence="5">Ribosome maturation factor RimM</fullName>
    </recommendedName>
</protein>
<feature type="domain" description="RimM N-terminal" evidence="6">
    <location>
        <begin position="16"/>
        <end position="98"/>
    </location>
</feature>
<evidence type="ECO:0000313" key="8">
    <source>
        <dbReference type="EMBL" id="KRG22366.1"/>
    </source>
</evidence>
<dbReference type="GO" id="GO:0042274">
    <property type="term" value="P:ribosomal small subunit biogenesis"/>
    <property type="evidence" value="ECO:0007669"/>
    <property type="project" value="UniProtKB-UniRule"/>
</dbReference>
<dbReference type="GO" id="GO:0005737">
    <property type="term" value="C:cytoplasm"/>
    <property type="evidence" value="ECO:0007669"/>
    <property type="project" value="UniProtKB-SubCell"/>
</dbReference>
<keyword evidence="4 5" id="KW-0143">Chaperone</keyword>
<evidence type="ECO:0000256" key="1">
    <source>
        <dbReference type="ARBA" id="ARBA00022490"/>
    </source>
</evidence>
<dbReference type="Pfam" id="PF24986">
    <property type="entry name" value="PRC_RimM"/>
    <property type="match status" value="1"/>
</dbReference>
<dbReference type="Pfam" id="PF01782">
    <property type="entry name" value="RimM"/>
    <property type="match status" value="1"/>
</dbReference>
<dbReference type="InterPro" id="IPR009000">
    <property type="entry name" value="Transl_B-barrel_sf"/>
</dbReference>
<evidence type="ECO:0000256" key="4">
    <source>
        <dbReference type="ARBA" id="ARBA00023186"/>
    </source>
</evidence>
<dbReference type="InterPro" id="IPR011033">
    <property type="entry name" value="PRC_barrel-like_sf"/>
</dbReference>
<dbReference type="STRING" id="295108.HT99x_00788"/>
<organism evidence="8">
    <name type="scientific">Candidatus Berkiella aquae</name>
    <dbReference type="NCBI Taxonomy" id="295108"/>
    <lineage>
        <taxon>Bacteria</taxon>
        <taxon>Pseudomonadati</taxon>
        <taxon>Pseudomonadota</taxon>
        <taxon>Gammaproteobacteria</taxon>
        <taxon>Candidatus Berkiellales</taxon>
        <taxon>Candidatus Berkiellaceae</taxon>
        <taxon>Candidatus Berkiella</taxon>
    </lineage>
</organism>
<reference evidence="8" key="1">
    <citation type="submission" date="2015-09" db="EMBL/GenBank/DDBJ databases">
        <title>Draft Genome Sequences of Two Novel Amoeba-resistant Intranuclear Bacteria, Candidatus Berkiella cookevillensis and Candidatus Berkiella aquae.</title>
        <authorList>
            <person name="Mehari Y.T."/>
            <person name="Arivett B.A."/>
            <person name="Farone A.L."/>
            <person name="Gunderson J.H."/>
            <person name="Farone M.B."/>
        </authorList>
    </citation>
    <scope>NUCLEOTIDE SEQUENCE [LARGE SCALE GENOMIC DNA]</scope>
    <source>
        <strain evidence="8">HT99</strain>
    </source>
</reference>
<keyword evidence="2 5" id="KW-0690">Ribosome biogenesis</keyword>
<dbReference type="InterPro" id="IPR056792">
    <property type="entry name" value="PRC_RimM"/>
</dbReference>
<comment type="domain">
    <text evidence="5">The PRC barrel domain binds ribosomal protein uS19.</text>
</comment>
<dbReference type="AlphaFoldDB" id="A0A0Q9YZF2"/>
<comment type="subunit">
    <text evidence="5">Binds ribosomal protein uS19.</text>
</comment>
<evidence type="ECO:0000259" key="7">
    <source>
        <dbReference type="Pfam" id="PF24986"/>
    </source>
</evidence>
<keyword evidence="1 5" id="KW-0963">Cytoplasm</keyword>
<dbReference type="PANTHER" id="PTHR33692:SF1">
    <property type="entry name" value="RIBOSOME MATURATION FACTOR RIMM"/>
    <property type="match status" value="1"/>
</dbReference>